<dbReference type="Pfam" id="PF02311">
    <property type="entry name" value="AraC_binding"/>
    <property type="match status" value="1"/>
</dbReference>
<proteinExistence type="predicted"/>
<accession>A0A198ALH5</accession>
<evidence type="ECO:0000313" key="5">
    <source>
        <dbReference type="EMBL" id="OAS22092.1"/>
    </source>
</evidence>
<dbReference type="InterPro" id="IPR009057">
    <property type="entry name" value="Homeodomain-like_sf"/>
</dbReference>
<evidence type="ECO:0000259" key="4">
    <source>
        <dbReference type="PROSITE" id="PS01124"/>
    </source>
</evidence>
<dbReference type="SUPFAM" id="SSF46689">
    <property type="entry name" value="Homeodomain-like"/>
    <property type="match status" value="2"/>
</dbReference>
<dbReference type="Proteomes" id="UP000078454">
    <property type="component" value="Unassembled WGS sequence"/>
</dbReference>
<feature type="domain" description="HTH araC/xylS-type" evidence="4">
    <location>
        <begin position="193"/>
        <end position="291"/>
    </location>
</feature>
<dbReference type="PANTHER" id="PTHR43280">
    <property type="entry name" value="ARAC-FAMILY TRANSCRIPTIONAL REGULATOR"/>
    <property type="match status" value="1"/>
</dbReference>
<evidence type="ECO:0000256" key="3">
    <source>
        <dbReference type="ARBA" id="ARBA00023163"/>
    </source>
</evidence>
<dbReference type="STRING" id="1850517.A8708_33505"/>
<dbReference type="EMBL" id="LYPB01000046">
    <property type="protein sequence ID" value="OAS22092.1"/>
    <property type="molecule type" value="Genomic_DNA"/>
</dbReference>
<dbReference type="AlphaFoldDB" id="A0A198ALH5"/>
<reference evidence="5 6" key="1">
    <citation type="submission" date="2016-05" db="EMBL/GenBank/DDBJ databases">
        <title>Paenibacillus sp. 1ZS3-15 nov., isolated from the rhizosphere soil.</title>
        <authorList>
            <person name="Zhang X.X."/>
            <person name="Zhang J."/>
        </authorList>
    </citation>
    <scope>NUCLEOTIDE SEQUENCE [LARGE SCALE GENOMIC DNA]</scope>
    <source>
        <strain evidence="5 6">1ZS3-15</strain>
    </source>
</reference>
<dbReference type="InterPro" id="IPR003313">
    <property type="entry name" value="AraC-bd"/>
</dbReference>
<dbReference type="Pfam" id="PF12833">
    <property type="entry name" value="HTH_18"/>
    <property type="match status" value="1"/>
</dbReference>
<keyword evidence="6" id="KW-1185">Reference proteome</keyword>
<dbReference type="Gene3D" id="2.60.120.10">
    <property type="entry name" value="Jelly Rolls"/>
    <property type="match status" value="1"/>
</dbReference>
<dbReference type="SMART" id="SM00342">
    <property type="entry name" value="HTH_ARAC"/>
    <property type="match status" value="1"/>
</dbReference>
<dbReference type="RefSeq" id="WP_068662231.1">
    <property type="nucleotide sequence ID" value="NZ_LYPB01000046.1"/>
</dbReference>
<dbReference type="PANTHER" id="PTHR43280:SF28">
    <property type="entry name" value="HTH-TYPE TRANSCRIPTIONAL ACTIVATOR RHAS"/>
    <property type="match status" value="1"/>
</dbReference>
<keyword evidence="2" id="KW-0238">DNA-binding</keyword>
<sequence>MQKQPLSYEVVSQPILLPSAFPVELLENYIQSDANITYLHYHNCLELGYCWEGSGVFFVEEKILPYSKGDVSIIFPGQLHLAQSVKGQVSGWHFIFIDLKVLLGTAAPPSWEGAAPVGYSRLANIVRPEESPGIAILTEYLIQELSRKQSGYETAAKGCALSLASLITRAISQAADRAPEIETVDRTSINKISKSLHYISQHYMETIHTQELAAICNLSVTHFRRTFRTCMGAAPLDYLINMRMQMASALLCHTDGSILSISEKVGYSTLSSFNRHFKIWMGAAPSKWRAMHR</sequence>
<keyword evidence="1" id="KW-0805">Transcription regulation</keyword>
<gene>
    <name evidence="5" type="ORF">A8708_33505</name>
</gene>
<dbReference type="GO" id="GO:0003700">
    <property type="term" value="F:DNA-binding transcription factor activity"/>
    <property type="evidence" value="ECO:0007669"/>
    <property type="project" value="InterPro"/>
</dbReference>
<dbReference type="InterPro" id="IPR018060">
    <property type="entry name" value="HTH_AraC"/>
</dbReference>
<name>A0A198ALH5_9BACL</name>
<dbReference type="SUPFAM" id="SSF51215">
    <property type="entry name" value="Regulatory protein AraC"/>
    <property type="match status" value="1"/>
</dbReference>
<comment type="caution">
    <text evidence="5">The sequence shown here is derived from an EMBL/GenBank/DDBJ whole genome shotgun (WGS) entry which is preliminary data.</text>
</comment>
<evidence type="ECO:0000256" key="2">
    <source>
        <dbReference type="ARBA" id="ARBA00023125"/>
    </source>
</evidence>
<evidence type="ECO:0000313" key="6">
    <source>
        <dbReference type="Proteomes" id="UP000078454"/>
    </source>
</evidence>
<organism evidence="5 6">
    <name type="scientific">Paenibacillus oryzisoli</name>
    <dbReference type="NCBI Taxonomy" id="1850517"/>
    <lineage>
        <taxon>Bacteria</taxon>
        <taxon>Bacillati</taxon>
        <taxon>Bacillota</taxon>
        <taxon>Bacilli</taxon>
        <taxon>Bacillales</taxon>
        <taxon>Paenibacillaceae</taxon>
        <taxon>Paenibacillus</taxon>
    </lineage>
</organism>
<dbReference type="PROSITE" id="PS01124">
    <property type="entry name" value="HTH_ARAC_FAMILY_2"/>
    <property type="match status" value="1"/>
</dbReference>
<dbReference type="InterPro" id="IPR037923">
    <property type="entry name" value="HTH-like"/>
</dbReference>
<dbReference type="InterPro" id="IPR014710">
    <property type="entry name" value="RmlC-like_jellyroll"/>
</dbReference>
<dbReference type="Gene3D" id="1.10.10.60">
    <property type="entry name" value="Homeodomain-like"/>
    <property type="match status" value="2"/>
</dbReference>
<protein>
    <submittedName>
        <fullName evidence="5">AraC family transcriptional regulator</fullName>
    </submittedName>
</protein>
<dbReference type="OrthoDB" id="337756at2"/>
<evidence type="ECO:0000256" key="1">
    <source>
        <dbReference type="ARBA" id="ARBA00023015"/>
    </source>
</evidence>
<keyword evidence="3" id="KW-0804">Transcription</keyword>
<dbReference type="GO" id="GO:0043565">
    <property type="term" value="F:sequence-specific DNA binding"/>
    <property type="evidence" value="ECO:0007669"/>
    <property type="project" value="InterPro"/>
</dbReference>